<proteinExistence type="inferred from homology"/>
<dbReference type="OrthoDB" id="190098at2759"/>
<accession>A0A553NRU5</accession>
<dbReference type="PANTHER" id="PTHR21292:SF4">
    <property type="entry name" value="TUMOR NECROSIS FACTOR ALPHA-INDUCED PROTEIN 2"/>
    <property type="match status" value="1"/>
</dbReference>
<reference evidence="3 4" key="1">
    <citation type="journal article" date="2019" name="Sci. Data">
        <title>Hybrid genome assembly and annotation of Danionella translucida.</title>
        <authorList>
            <person name="Kadobianskyi M."/>
            <person name="Schulze L."/>
            <person name="Schuelke M."/>
            <person name="Judkewitz B."/>
        </authorList>
    </citation>
    <scope>NUCLEOTIDE SEQUENCE [LARGE SCALE GENOMIC DNA]</scope>
    <source>
        <strain evidence="3 4">Bolton</strain>
    </source>
</reference>
<dbReference type="GO" id="GO:0006887">
    <property type="term" value="P:exocytosis"/>
    <property type="evidence" value="ECO:0007669"/>
    <property type="project" value="InterPro"/>
</dbReference>
<feature type="region of interest" description="Disordered" evidence="2">
    <location>
        <begin position="1"/>
        <end position="26"/>
    </location>
</feature>
<dbReference type="Pfam" id="PF06046">
    <property type="entry name" value="Sec6"/>
    <property type="match status" value="2"/>
</dbReference>
<sequence>MSVSARPLLDTAVNQTRPPRPSRAQQLQLTRESIKATTVPSFQQNLLACQYVAAGKQLMVREERLFVLKQDGIGTNMKLLTEEEDSEARLAKDYEDWLQSVMQTLENSLDLQTSEELEILKEAVQAVFMEEERDLHWNAFQKDARPPWRPRRCKKAHQTQLQQVVQRRMEEAQQDSSISTGSTVQKSIISRAKRLKEDLLKVTALLGSCYPEEENMCQFFASLYHQSFSAKLREVAEYTLCDEDCFLLLLWVNQEYPNILNCGTIKEMIDHMQLDPLLPEEMLVSLEQQFLTSEERELNSSLDKILAREEATWSEGAFPEPMEQAECYPQAIDLIQCFHGHVEFAEKMLGDVKKAWRITGQMSHFLSQHYIEKKPHLFSEEVRRDCLCSLMRMIESSHSVFTSQMHKDLKHLFKRVGSSEWLKNSEGVCQELLTKLDKYAQKFNCFDKMSHQELLGTMHKEFLAEYVRKLMKQKIKLFNESQHQMVASGLCRNSENIHGFFTSADPDSMKLELVNLMRVYPDLRERHISALLRLKGNLSPSVIKMILKSVFCSQQELGKYQESLPVNRSFFSTVRIK</sequence>
<comment type="caution">
    <text evidence="3">The sequence shown here is derived from an EMBL/GenBank/DDBJ whole genome shotgun (WGS) entry which is preliminary data.</text>
</comment>
<evidence type="ECO:0000256" key="1">
    <source>
        <dbReference type="ARBA" id="ARBA00009447"/>
    </source>
</evidence>
<name>A0A553NRU5_9TELE</name>
<dbReference type="GO" id="GO:0000149">
    <property type="term" value="F:SNARE binding"/>
    <property type="evidence" value="ECO:0007669"/>
    <property type="project" value="TreeGrafter"/>
</dbReference>
<comment type="similarity">
    <text evidence="1">Belongs to the SEC6 family.</text>
</comment>
<dbReference type="PANTHER" id="PTHR21292">
    <property type="entry name" value="EXOCYST COMPLEX COMPONENT SEC6-RELATED"/>
    <property type="match status" value="1"/>
</dbReference>
<evidence type="ECO:0008006" key="5">
    <source>
        <dbReference type="Google" id="ProtNLM"/>
    </source>
</evidence>
<dbReference type="Gene3D" id="1.10.357.70">
    <property type="entry name" value="Exocyst complex component Sec6, C-terminal domain"/>
    <property type="match status" value="1"/>
</dbReference>
<dbReference type="STRING" id="623744.A0A553NRU5"/>
<evidence type="ECO:0000256" key="2">
    <source>
        <dbReference type="SAM" id="MobiDB-lite"/>
    </source>
</evidence>
<dbReference type="GO" id="GO:0051601">
    <property type="term" value="P:exocyst localization"/>
    <property type="evidence" value="ECO:0007669"/>
    <property type="project" value="TreeGrafter"/>
</dbReference>
<feature type="compositionally biased region" description="Polar residues" evidence="2">
    <location>
        <begin position="12"/>
        <end position="26"/>
    </location>
</feature>
<evidence type="ECO:0000313" key="3">
    <source>
        <dbReference type="EMBL" id="TRY68152.1"/>
    </source>
</evidence>
<keyword evidence="4" id="KW-1185">Reference proteome</keyword>
<dbReference type="AlphaFoldDB" id="A0A553NRU5"/>
<dbReference type="GO" id="GO:0000145">
    <property type="term" value="C:exocyst"/>
    <property type="evidence" value="ECO:0007669"/>
    <property type="project" value="InterPro"/>
</dbReference>
<dbReference type="InterPro" id="IPR042532">
    <property type="entry name" value="EXOC3/Sec6_C"/>
</dbReference>
<dbReference type="InterPro" id="IPR010326">
    <property type="entry name" value="EXOC3/Sec6"/>
</dbReference>
<evidence type="ECO:0000313" key="4">
    <source>
        <dbReference type="Proteomes" id="UP000316079"/>
    </source>
</evidence>
<organism evidence="3 4">
    <name type="scientific">Danionella cerebrum</name>
    <dbReference type="NCBI Taxonomy" id="2873325"/>
    <lineage>
        <taxon>Eukaryota</taxon>
        <taxon>Metazoa</taxon>
        <taxon>Chordata</taxon>
        <taxon>Craniata</taxon>
        <taxon>Vertebrata</taxon>
        <taxon>Euteleostomi</taxon>
        <taxon>Actinopterygii</taxon>
        <taxon>Neopterygii</taxon>
        <taxon>Teleostei</taxon>
        <taxon>Ostariophysi</taxon>
        <taxon>Cypriniformes</taxon>
        <taxon>Danionidae</taxon>
        <taxon>Danioninae</taxon>
        <taxon>Danionella</taxon>
    </lineage>
</organism>
<protein>
    <recommendedName>
        <fullName evidence="5">Exocyst complex component Sec6</fullName>
    </recommendedName>
</protein>
<dbReference type="EMBL" id="SRMA01026802">
    <property type="protein sequence ID" value="TRY68152.1"/>
    <property type="molecule type" value="Genomic_DNA"/>
</dbReference>
<dbReference type="Proteomes" id="UP000316079">
    <property type="component" value="Unassembled WGS sequence"/>
</dbReference>
<gene>
    <name evidence="3" type="ORF">DNTS_030031</name>
</gene>